<accession>V5GK31</accession>
<comment type="subcellular location">
    <subcellularLocation>
        <location evidence="1">Membrane</location>
    </subcellularLocation>
</comment>
<organism evidence="4">
    <name type="scientific">Ixodes ricinus</name>
    <name type="common">Common tick</name>
    <name type="synonym">Acarus ricinus</name>
    <dbReference type="NCBI Taxonomy" id="34613"/>
    <lineage>
        <taxon>Eukaryota</taxon>
        <taxon>Metazoa</taxon>
        <taxon>Ecdysozoa</taxon>
        <taxon>Arthropoda</taxon>
        <taxon>Chelicerata</taxon>
        <taxon>Arachnida</taxon>
        <taxon>Acari</taxon>
        <taxon>Parasitiformes</taxon>
        <taxon>Ixodida</taxon>
        <taxon>Ixodoidea</taxon>
        <taxon>Ixodidae</taxon>
        <taxon>Ixodinae</taxon>
        <taxon>Ixodes</taxon>
    </lineage>
</organism>
<keyword evidence="2" id="KW-0472">Membrane</keyword>
<dbReference type="GO" id="GO:0005886">
    <property type="term" value="C:plasma membrane"/>
    <property type="evidence" value="ECO:0007669"/>
    <property type="project" value="TreeGrafter"/>
</dbReference>
<dbReference type="EMBL" id="GANP01013823">
    <property type="protein sequence ID" value="JAB70645.1"/>
    <property type="molecule type" value="mRNA"/>
</dbReference>
<evidence type="ECO:0000256" key="1">
    <source>
        <dbReference type="ARBA" id="ARBA00004370"/>
    </source>
</evidence>
<proteinExistence type="evidence at transcript level"/>
<evidence type="ECO:0000256" key="3">
    <source>
        <dbReference type="SAM" id="SignalP"/>
    </source>
</evidence>
<reference evidence="4" key="1">
    <citation type="journal article" date="2015" name="Sci. Rep.">
        <title>Tissue- and time-dependent transcription in Ixodes ricinus salivary glands and midguts when blood feeding on the vertebrate host.</title>
        <authorList>
            <person name="Kotsyfakis M."/>
            <person name="Schwarz A."/>
            <person name="Erhart J."/>
            <person name="Ribeiro J.M."/>
        </authorList>
    </citation>
    <scope>NUCLEOTIDE SEQUENCE</scope>
    <source>
        <tissue evidence="4">Salivary gland and midgut</tissue>
    </source>
</reference>
<feature type="chain" id="PRO_5004733718" evidence="3">
    <location>
        <begin position="21"/>
        <end position="142"/>
    </location>
</feature>
<dbReference type="GO" id="GO:0022890">
    <property type="term" value="F:inorganic cation transmembrane transporter activity"/>
    <property type="evidence" value="ECO:0007669"/>
    <property type="project" value="TreeGrafter"/>
</dbReference>
<protein>
    <submittedName>
        <fullName evidence="4">Putative conserved secreted protein</fullName>
    </submittedName>
</protein>
<keyword evidence="3" id="KW-0732">Signal</keyword>
<dbReference type="GO" id="GO:0072546">
    <property type="term" value="C:EMC complex"/>
    <property type="evidence" value="ECO:0007669"/>
    <property type="project" value="TreeGrafter"/>
</dbReference>
<feature type="signal peptide" evidence="3">
    <location>
        <begin position="1"/>
        <end position="20"/>
    </location>
</feature>
<evidence type="ECO:0000256" key="2">
    <source>
        <dbReference type="ARBA" id="ARBA00023136"/>
    </source>
</evidence>
<sequence>MPSSTPKLMVTLGVVGLVHAAISAAQHRSYLRLTEQSLHYPSTGHHLPERDVSPCDHRTASICRTPGNFKEVPGPTGRNLENKSFETFGNRPSFYTFCHRGRSVRLGVKAVATRFAAVGGWVFDPGSLLLSFVELYSVSLYK</sequence>
<evidence type="ECO:0000313" key="4">
    <source>
        <dbReference type="EMBL" id="JAB70645.1"/>
    </source>
</evidence>
<name>V5GK31_IXORI</name>
<dbReference type="GO" id="GO:0005769">
    <property type="term" value="C:early endosome"/>
    <property type="evidence" value="ECO:0007669"/>
    <property type="project" value="TreeGrafter"/>
</dbReference>
<dbReference type="PANTHER" id="PTHR21181:SF7">
    <property type="entry name" value="ER MEMBRANE PROTEIN COMPLEX SUBUNIT 5"/>
    <property type="match status" value="1"/>
</dbReference>
<dbReference type="GO" id="GO:0005794">
    <property type="term" value="C:Golgi apparatus"/>
    <property type="evidence" value="ECO:0007669"/>
    <property type="project" value="TreeGrafter"/>
</dbReference>
<dbReference type="AlphaFoldDB" id="V5GK31"/>
<dbReference type="PANTHER" id="PTHR21181">
    <property type="match status" value="1"/>
</dbReference>